<keyword evidence="17" id="KW-1185">Reference proteome</keyword>
<evidence type="ECO:0000256" key="3">
    <source>
        <dbReference type="ARBA" id="ARBA00022670"/>
    </source>
</evidence>
<dbReference type="Proteomes" id="UP001211907">
    <property type="component" value="Unassembled WGS sequence"/>
</dbReference>
<dbReference type="Gene3D" id="2.60.40.1730">
    <property type="entry name" value="tricorn interacting facor f3 domain"/>
    <property type="match status" value="1"/>
</dbReference>
<dbReference type="GO" id="GO:0043171">
    <property type="term" value="P:peptide catabolic process"/>
    <property type="evidence" value="ECO:0007669"/>
    <property type="project" value="TreeGrafter"/>
</dbReference>
<evidence type="ECO:0000259" key="12">
    <source>
        <dbReference type="Pfam" id="PF00248"/>
    </source>
</evidence>
<dbReference type="GO" id="GO:0008270">
    <property type="term" value="F:zinc ion binding"/>
    <property type="evidence" value="ECO:0007669"/>
    <property type="project" value="UniProtKB-UniRule"/>
</dbReference>
<accession>A0AAD5XI88</accession>
<dbReference type="Gene3D" id="2.60.40.1910">
    <property type="match status" value="1"/>
</dbReference>
<evidence type="ECO:0000256" key="11">
    <source>
        <dbReference type="RuleBase" id="RU364040"/>
    </source>
</evidence>
<feature type="domain" description="ERAP1-like C-terminal" evidence="14">
    <location>
        <begin position="550"/>
        <end position="861"/>
    </location>
</feature>
<dbReference type="PANTHER" id="PTHR11533">
    <property type="entry name" value="PROTEASE M1 ZINC METALLOPROTEASE"/>
    <property type="match status" value="1"/>
</dbReference>
<evidence type="ECO:0000256" key="9">
    <source>
        <dbReference type="PIRSR" id="PIRSR634016-3"/>
    </source>
</evidence>
<reference evidence="16" key="1">
    <citation type="submission" date="2020-05" db="EMBL/GenBank/DDBJ databases">
        <title>Phylogenomic resolution of chytrid fungi.</title>
        <authorList>
            <person name="Stajich J.E."/>
            <person name="Amses K."/>
            <person name="Simmons R."/>
            <person name="Seto K."/>
            <person name="Myers J."/>
            <person name="Bonds A."/>
            <person name="Quandt C.A."/>
            <person name="Barry K."/>
            <person name="Liu P."/>
            <person name="Grigoriev I."/>
            <person name="Longcore J.E."/>
            <person name="James T.Y."/>
        </authorList>
    </citation>
    <scope>NUCLEOTIDE SEQUENCE</scope>
    <source>
        <strain evidence="16">JEL0513</strain>
    </source>
</reference>
<feature type="binding site" evidence="9">
    <location>
        <position position="317"/>
    </location>
    <ligand>
        <name>Zn(2+)</name>
        <dbReference type="ChEBI" id="CHEBI:29105"/>
        <note>catalytic</note>
    </ligand>
</feature>
<dbReference type="SUPFAM" id="SSF55486">
    <property type="entry name" value="Metalloproteases ('zincins'), catalytic domain"/>
    <property type="match status" value="1"/>
</dbReference>
<dbReference type="GO" id="GO:0016020">
    <property type="term" value="C:membrane"/>
    <property type="evidence" value="ECO:0007669"/>
    <property type="project" value="TreeGrafter"/>
</dbReference>
<dbReference type="Pfam" id="PF01433">
    <property type="entry name" value="Peptidase_M1"/>
    <property type="match status" value="1"/>
</dbReference>
<keyword evidence="6 9" id="KW-0862">Zinc</keyword>
<dbReference type="InterPro" id="IPR024571">
    <property type="entry name" value="ERAP1-like_C_dom"/>
</dbReference>
<dbReference type="Pfam" id="PF00248">
    <property type="entry name" value="Aldo_ket_red"/>
    <property type="match status" value="1"/>
</dbReference>
<dbReference type="FunFam" id="1.10.390.10:FF:000001">
    <property type="entry name" value="Aminopeptidase"/>
    <property type="match status" value="1"/>
</dbReference>
<proteinExistence type="inferred from homology"/>
<evidence type="ECO:0000259" key="14">
    <source>
        <dbReference type="Pfam" id="PF11838"/>
    </source>
</evidence>
<dbReference type="AlphaFoldDB" id="A0AAD5XI88"/>
<feature type="active site" description="Proton acceptor" evidence="8">
    <location>
        <position position="314"/>
    </location>
</feature>
<dbReference type="PRINTS" id="PR00756">
    <property type="entry name" value="ALADIPTASE"/>
</dbReference>
<feature type="binding site" evidence="9">
    <location>
        <position position="336"/>
    </location>
    <ligand>
        <name>Zn(2+)</name>
        <dbReference type="ChEBI" id="CHEBI:29105"/>
        <note>catalytic</note>
    </ligand>
</feature>
<evidence type="ECO:0000256" key="6">
    <source>
        <dbReference type="ARBA" id="ARBA00022833"/>
    </source>
</evidence>
<keyword evidence="4 9" id="KW-0479">Metal-binding</keyword>
<dbReference type="InterPro" id="IPR050344">
    <property type="entry name" value="Peptidase_M1_aminopeptidases"/>
</dbReference>
<evidence type="ECO:0000313" key="17">
    <source>
        <dbReference type="Proteomes" id="UP001211907"/>
    </source>
</evidence>
<dbReference type="InterPro" id="IPR001930">
    <property type="entry name" value="Peptidase_M1"/>
</dbReference>
<feature type="site" description="Transition state stabilizer" evidence="10">
    <location>
        <position position="399"/>
    </location>
</feature>
<dbReference type="CDD" id="cd09601">
    <property type="entry name" value="M1_APN-Q_like"/>
    <property type="match status" value="1"/>
</dbReference>
<dbReference type="InterPro" id="IPR042097">
    <property type="entry name" value="Aminopeptidase_N-like_N_sf"/>
</dbReference>
<feature type="binding site" evidence="9">
    <location>
        <position position="313"/>
    </location>
    <ligand>
        <name>Zn(2+)</name>
        <dbReference type="ChEBI" id="CHEBI:29105"/>
        <note>catalytic</note>
    </ligand>
</feature>
<comment type="caution">
    <text evidence="16">The sequence shown here is derived from an EMBL/GenBank/DDBJ whole genome shotgun (WGS) entry which is preliminary data.</text>
</comment>
<feature type="domain" description="Aminopeptidase N-like N-terminal" evidence="15">
    <location>
        <begin position="2"/>
        <end position="202"/>
    </location>
</feature>
<evidence type="ECO:0000313" key="16">
    <source>
        <dbReference type="EMBL" id="KAJ3123665.1"/>
    </source>
</evidence>
<dbReference type="InterPro" id="IPR034016">
    <property type="entry name" value="M1_APN-typ"/>
</dbReference>
<evidence type="ECO:0000256" key="1">
    <source>
        <dbReference type="ARBA" id="ARBA00010136"/>
    </source>
</evidence>
<evidence type="ECO:0000256" key="5">
    <source>
        <dbReference type="ARBA" id="ARBA00022801"/>
    </source>
</evidence>
<sequence>MHYEVELSLNTDAAVFDGSVTINLTYAAAKDLATRLEETFSLSLNAKNLIIHSASLTQLSEPIKYIPAAEISLNAEIELVTLLFPFRITSESAIAVRITFTGILNASMAGFYKSTYTDRDGMQKTLFVTQCCPTDCRQIFPCFDEPAHKATFDFSLVVNENMTVLANTSVTSTLYYSLPMLAIDKKVKKVTFARTPPMSTYLVAFAVGELEFIEAVASPLKPDGVIPIKVRRKGNVSQGRFALNVAVKSLEYLSEYFNEAFPLPKSDFLAVPDFAFGAMENWGLITYRNDALLCDEASATSQAKKMIASTVCHELSHMWFGNLVTMEWWNDIWLNEGFATFVGWQITDFLFPEWNVWTDFITGSFSGALQLDGLKSSHPIEVPVKSAAEIGQIFDAISYLKGASVIRMLNDFLGTQVFMDGVRSYLQEFKYKNAVTADLWKHLSLSSGVNVSKLMNNWTKKTGFPLITVDAEYYNSDNQTMTIDLSQSRFISSGNNTFGDNYDNETVWWVPLAIVSHLTRKIGPTKHVLNGKTGSVTFPYSNASAKDSFWKLNFESSGVYRVAYQQQQLDDVCKILKSQSELFSVADRIMFLNDTMALVTAGKLKISVILDMILALEHETDYHVLNQIATTLSSIRSMAYRESEELVQSGLKRLGLKVFAPKLDGFEYPPNEEYFDKLRRGLVISICSSCNDRAVISELKSRFVKVISGENSNALDPELRTIAFGSVLANVTGPEEARTVVDAILKWYTDIAQVQEKTRVLSILGSVDSEKEVDWILNELVFDLAIVRSQDFSVPLLGVAAVGKWREKLFQWFFEHWVQLMNKFEGNGRMLGGIFDACVSSCLGEDVIRKVYNWVEGDGMDQDLLKRHKKALAEFTFSREQSFETVRNKTALTKLFEGPLVPRIGYGAMGLSQSYEIADRAESLAVLQRIADEYVAFIDTANVYGNGYNEELIGEWLA</sequence>
<feature type="domain" description="Peptidase M1 membrane alanine aminopeptidase" evidence="13">
    <location>
        <begin position="241"/>
        <end position="458"/>
    </location>
</feature>
<dbReference type="GO" id="GO:0070006">
    <property type="term" value="F:metalloaminopeptidase activity"/>
    <property type="evidence" value="ECO:0007669"/>
    <property type="project" value="TreeGrafter"/>
</dbReference>
<evidence type="ECO:0000256" key="7">
    <source>
        <dbReference type="ARBA" id="ARBA00023049"/>
    </source>
</evidence>
<dbReference type="GO" id="GO:0005615">
    <property type="term" value="C:extracellular space"/>
    <property type="evidence" value="ECO:0007669"/>
    <property type="project" value="TreeGrafter"/>
</dbReference>
<dbReference type="InterPro" id="IPR036812">
    <property type="entry name" value="NAD(P)_OxRdtase_dom_sf"/>
</dbReference>
<keyword evidence="7 11" id="KW-0482">Metalloprotease</keyword>
<dbReference type="GO" id="GO:0006508">
    <property type="term" value="P:proteolysis"/>
    <property type="evidence" value="ECO:0007669"/>
    <property type="project" value="UniProtKB-KW"/>
</dbReference>
<keyword evidence="3 11" id="KW-0645">Protease</keyword>
<keyword evidence="5 11" id="KW-0378">Hydrolase</keyword>
<dbReference type="Pfam" id="PF11838">
    <property type="entry name" value="ERAP1_C"/>
    <property type="match status" value="1"/>
</dbReference>
<dbReference type="SUPFAM" id="SSF51430">
    <property type="entry name" value="NAD(P)-linked oxidoreductase"/>
    <property type="match status" value="1"/>
</dbReference>
<dbReference type="GO" id="GO:0005737">
    <property type="term" value="C:cytoplasm"/>
    <property type="evidence" value="ECO:0007669"/>
    <property type="project" value="TreeGrafter"/>
</dbReference>
<dbReference type="Gene3D" id="1.10.390.10">
    <property type="entry name" value="Neutral Protease Domain 2"/>
    <property type="match status" value="1"/>
</dbReference>
<dbReference type="InterPro" id="IPR045357">
    <property type="entry name" value="Aminopeptidase_N-like_N"/>
</dbReference>
<name>A0AAD5XI88_9FUNG</name>
<dbReference type="GO" id="GO:0042277">
    <property type="term" value="F:peptide binding"/>
    <property type="evidence" value="ECO:0007669"/>
    <property type="project" value="TreeGrafter"/>
</dbReference>
<comment type="cofactor">
    <cofactor evidence="9 11">
        <name>Zn(2+)</name>
        <dbReference type="ChEBI" id="CHEBI:29105"/>
    </cofactor>
    <text evidence="9 11">Binds 1 zinc ion per subunit.</text>
</comment>
<dbReference type="EC" id="3.4.11.-" evidence="11"/>
<dbReference type="InterPro" id="IPR014782">
    <property type="entry name" value="Peptidase_M1_dom"/>
</dbReference>
<evidence type="ECO:0000256" key="10">
    <source>
        <dbReference type="PIRSR" id="PIRSR634016-4"/>
    </source>
</evidence>
<evidence type="ECO:0000256" key="4">
    <source>
        <dbReference type="ARBA" id="ARBA00022723"/>
    </source>
</evidence>
<evidence type="ECO:0000259" key="13">
    <source>
        <dbReference type="Pfam" id="PF01433"/>
    </source>
</evidence>
<evidence type="ECO:0000259" key="15">
    <source>
        <dbReference type="Pfam" id="PF17900"/>
    </source>
</evidence>
<protein>
    <recommendedName>
        <fullName evidence="11">Aminopeptidase</fullName>
        <ecNumber evidence="11">3.4.11.-</ecNumber>
    </recommendedName>
</protein>
<evidence type="ECO:0000256" key="2">
    <source>
        <dbReference type="ARBA" id="ARBA00022438"/>
    </source>
</evidence>
<feature type="domain" description="NADP-dependent oxidoreductase" evidence="12">
    <location>
        <begin position="903"/>
        <end position="958"/>
    </location>
</feature>
<evidence type="ECO:0000256" key="8">
    <source>
        <dbReference type="PIRSR" id="PIRSR634016-1"/>
    </source>
</evidence>
<keyword evidence="2 11" id="KW-0031">Aminopeptidase</keyword>
<dbReference type="EMBL" id="JADGJH010000723">
    <property type="protein sequence ID" value="KAJ3123665.1"/>
    <property type="molecule type" value="Genomic_DNA"/>
</dbReference>
<organism evidence="16 17">
    <name type="scientific">Physocladia obscura</name>
    <dbReference type="NCBI Taxonomy" id="109957"/>
    <lineage>
        <taxon>Eukaryota</taxon>
        <taxon>Fungi</taxon>
        <taxon>Fungi incertae sedis</taxon>
        <taxon>Chytridiomycota</taxon>
        <taxon>Chytridiomycota incertae sedis</taxon>
        <taxon>Chytridiomycetes</taxon>
        <taxon>Chytridiales</taxon>
        <taxon>Chytriomycetaceae</taxon>
        <taxon>Physocladia</taxon>
    </lineage>
</organism>
<gene>
    <name evidence="16" type="ORF">HK100_011529</name>
</gene>
<dbReference type="Pfam" id="PF17900">
    <property type="entry name" value="Peptidase_M1_N"/>
    <property type="match status" value="1"/>
</dbReference>
<dbReference type="SUPFAM" id="SSF63737">
    <property type="entry name" value="Leukotriene A4 hydrolase N-terminal domain"/>
    <property type="match status" value="1"/>
</dbReference>
<dbReference type="Gene3D" id="1.25.50.20">
    <property type="match status" value="1"/>
</dbReference>
<comment type="similarity">
    <text evidence="1 11">Belongs to the peptidase M1 family.</text>
</comment>
<dbReference type="InterPro" id="IPR027268">
    <property type="entry name" value="Peptidase_M4/M1_CTD_sf"/>
</dbReference>
<dbReference type="PANTHER" id="PTHR11533:SF174">
    <property type="entry name" value="PUROMYCIN-SENSITIVE AMINOPEPTIDASE-RELATED"/>
    <property type="match status" value="1"/>
</dbReference>
<dbReference type="InterPro" id="IPR023210">
    <property type="entry name" value="NADP_OxRdtase_dom"/>
</dbReference>
<dbReference type="Gene3D" id="3.20.20.100">
    <property type="entry name" value="NADP-dependent oxidoreductase domain"/>
    <property type="match status" value="1"/>
</dbReference>